<accession>A0AC35U115</accession>
<sequence>MSESIEEHLEEPTPPQVQRRVRRMQPKQVTEFNVNTSATHVAKLFLPITLTMIHVLICIKWVPYYYDIKSSGQQQLVYTPFREEDDQSFWQLMFVIIGNSIVMLIYIIAVTCVIIFLYKKKFYKCVNTFLFTNSLMLMTVFMYFHFQEIFKTIGIPVDILSMFVLILNLCVGGIISIHFKGPMIVQNGYHIFVSSILALTLLKFLPNWSVWGILVMMSLWDLVAVLHKRGPLRILVETAQERNEPIFASLIYTATMAYQTINGLSTISEETTSFQSSSVNGQEGGRQEGGGSNNRQENAESMRQDQGTSSVRIAPSRVVNTSVEAVGKNRSSNTQIVYGDPEASIPLDGINPQEVETEQNPGIRIGLGDFIFYSLLVAKSASFNDWTVVTIAYISILVGLSMTLTLLAVFQKALPALPISILLSLMMVLISVIFISPFINQLTVFV</sequence>
<organism evidence="1 2">
    <name type="scientific">Rhabditophanes sp. KR3021</name>
    <dbReference type="NCBI Taxonomy" id="114890"/>
    <lineage>
        <taxon>Eukaryota</taxon>
        <taxon>Metazoa</taxon>
        <taxon>Ecdysozoa</taxon>
        <taxon>Nematoda</taxon>
        <taxon>Chromadorea</taxon>
        <taxon>Rhabditida</taxon>
        <taxon>Tylenchina</taxon>
        <taxon>Panagrolaimomorpha</taxon>
        <taxon>Strongyloidoidea</taxon>
        <taxon>Alloionematidae</taxon>
        <taxon>Rhabditophanes</taxon>
    </lineage>
</organism>
<name>A0AC35U115_9BILA</name>
<evidence type="ECO:0000313" key="1">
    <source>
        <dbReference type="Proteomes" id="UP000095286"/>
    </source>
</evidence>
<proteinExistence type="predicted"/>
<reference evidence="2" key="1">
    <citation type="submission" date="2016-11" db="UniProtKB">
        <authorList>
            <consortium name="WormBaseParasite"/>
        </authorList>
    </citation>
    <scope>IDENTIFICATION</scope>
    <source>
        <strain evidence="2">KR3021</strain>
    </source>
</reference>
<dbReference type="Proteomes" id="UP000095286">
    <property type="component" value="Unplaced"/>
</dbReference>
<evidence type="ECO:0000313" key="2">
    <source>
        <dbReference type="WBParaSite" id="RSKR_0000628700.1"/>
    </source>
</evidence>
<protein>
    <submittedName>
        <fullName evidence="2">Presenilin</fullName>
    </submittedName>
</protein>
<dbReference type="WBParaSite" id="RSKR_0000628700.1">
    <property type="protein sequence ID" value="RSKR_0000628700.1"/>
    <property type="gene ID" value="RSKR_0000628700"/>
</dbReference>